<reference evidence="4 5" key="1">
    <citation type="journal article" date="2017" name="MBio">
        <title>Gut Symbiont Bacteroides fragilis Secretes a Eukaryotic-Like Ubiquitin Protein That Mediates Intraspecies Antagonism.</title>
        <authorList>
            <person name="Chatzidaki-Livanis M."/>
            <person name="Coyne M.J."/>
            <person name="Roelofs K.G."/>
            <person name="Gentyala R.R."/>
            <person name="Caldwell J.M."/>
            <person name="Comstock L.E."/>
        </authorList>
    </citation>
    <scope>NUCLEOTIDE SEQUENCE [LARGE SCALE GENOMIC DNA]</scope>
    <source>
        <strain evidence="4 5">12905</strain>
    </source>
</reference>
<dbReference type="Pfam" id="PF00534">
    <property type="entry name" value="Glycos_transf_1"/>
    <property type="match status" value="1"/>
</dbReference>
<evidence type="ECO:0000313" key="5">
    <source>
        <dbReference type="Proteomes" id="UP000231846"/>
    </source>
</evidence>
<comment type="caution">
    <text evidence="4">The sequence shown here is derived from an EMBL/GenBank/DDBJ whole genome shotgun (WGS) entry which is preliminary data.</text>
</comment>
<keyword evidence="1 4" id="KW-0808">Transferase</keyword>
<gene>
    <name evidence="4" type="primary">glgA_2</name>
    <name evidence="4" type="ORF">CQW34_03845</name>
</gene>
<dbReference type="Pfam" id="PF13439">
    <property type="entry name" value="Glyco_transf_4"/>
    <property type="match status" value="1"/>
</dbReference>
<dbReference type="GO" id="GO:0009103">
    <property type="term" value="P:lipopolysaccharide biosynthetic process"/>
    <property type="evidence" value="ECO:0007669"/>
    <property type="project" value="TreeGrafter"/>
</dbReference>
<dbReference type="RefSeq" id="WP_044136716.1">
    <property type="nucleotide sequence ID" value="NZ_CP098482.1"/>
</dbReference>
<dbReference type="InterPro" id="IPR028098">
    <property type="entry name" value="Glyco_trans_4-like_N"/>
</dbReference>
<protein>
    <submittedName>
        <fullName evidence="4">Capsular glucan synthase</fullName>
        <ecNumber evidence="4">2.4.1.21</ecNumber>
    </submittedName>
</protein>
<dbReference type="PANTHER" id="PTHR46401">
    <property type="entry name" value="GLYCOSYLTRANSFERASE WBBK-RELATED"/>
    <property type="match status" value="1"/>
</dbReference>
<dbReference type="GO" id="GO:0009011">
    <property type="term" value="F:alpha-1,4-glucan glucosyltransferase (ADP-glucose donor) activity"/>
    <property type="evidence" value="ECO:0007669"/>
    <property type="project" value="UniProtKB-EC"/>
</dbReference>
<dbReference type="EMBL" id="PDCW01000039">
    <property type="protein sequence ID" value="PJY71448.1"/>
    <property type="molecule type" value="Genomic_DNA"/>
</dbReference>
<dbReference type="Proteomes" id="UP000231846">
    <property type="component" value="Unassembled WGS sequence"/>
</dbReference>
<proteinExistence type="predicted"/>
<evidence type="ECO:0000256" key="1">
    <source>
        <dbReference type="ARBA" id="ARBA00022679"/>
    </source>
</evidence>
<evidence type="ECO:0000313" key="4">
    <source>
        <dbReference type="EMBL" id="PJY71448.1"/>
    </source>
</evidence>
<organism evidence="4 5">
    <name type="scientific">Bacteroides fragilis</name>
    <dbReference type="NCBI Taxonomy" id="817"/>
    <lineage>
        <taxon>Bacteria</taxon>
        <taxon>Pseudomonadati</taxon>
        <taxon>Bacteroidota</taxon>
        <taxon>Bacteroidia</taxon>
        <taxon>Bacteroidales</taxon>
        <taxon>Bacteroidaceae</taxon>
        <taxon>Bacteroides</taxon>
    </lineage>
</organism>
<accession>A0A1C0W8J0</accession>
<keyword evidence="4" id="KW-0328">Glycosyltransferase</keyword>
<dbReference type="Gene3D" id="3.40.50.2000">
    <property type="entry name" value="Glycogen Phosphorylase B"/>
    <property type="match status" value="2"/>
</dbReference>
<dbReference type="InterPro" id="IPR001296">
    <property type="entry name" value="Glyco_trans_1"/>
</dbReference>
<dbReference type="PANTHER" id="PTHR46401:SF2">
    <property type="entry name" value="GLYCOSYLTRANSFERASE WBBK-RELATED"/>
    <property type="match status" value="1"/>
</dbReference>
<dbReference type="AlphaFoldDB" id="A0A1C0W8J0"/>
<feature type="domain" description="Glycosyl transferase family 1" evidence="2">
    <location>
        <begin position="232"/>
        <end position="365"/>
    </location>
</feature>
<evidence type="ECO:0000259" key="2">
    <source>
        <dbReference type="Pfam" id="PF00534"/>
    </source>
</evidence>
<dbReference type="SUPFAM" id="SSF53756">
    <property type="entry name" value="UDP-Glycosyltransferase/glycogen phosphorylase"/>
    <property type="match status" value="1"/>
</dbReference>
<dbReference type="EC" id="2.4.1.21" evidence="4"/>
<evidence type="ECO:0000259" key="3">
    <source>
        <dbReference type="Pfam" id="PF13439"/>
    </source>
</evidence>
<name>A0A1C0W8J0_BACFG</name>
<sequence>MSTLFQINVVANSGSTGRIAEGIAEAVINDEWICYTAYGRWGNPSKTYLYKIGSKWGVYFHYLRSKLFDMHGLGSKCATKRLILKIKEIKPDLIHLHNIHGYYLNYPLLFDFLSRSDIPVVWTLHDCWAYTGHCAYYSNVDCNKWKQGCYACPNLQDYPASLFYDHSRKNYQLKKQRFTSLENLTIVTVSRWLANEVEHSFLAKYPVRVIYNGVDTDVFRPVGVGAKLKYNIENKFLILGVATVWNARKGLSDFIKLAKYLSSDDRIILVGLDQKQISKLPSNIIGLKRTENISELVELYSSADLFVNFSMEETFGLTTAESMACGTPALVYDSTACPEIVTEKTGFVIAPHNIDRALKAIQQLKLVGKQYYGNNCRSYILENFRKEDKYKEYAALYQELL</sequence>
<feature type="domain" description="Glycosyltransferase subfamily 4-like N-terminal" evidence="3">
    <location>
        <begin position="78"/>
        <end position="217"/>
    </location>
</feature>